<name>A0ABS6FN59_9BACL</name>
<proteinExistence type="predicted"/>
<comment type="caution">
    <text evidence="2">The sequence shown here is derived from an EMBL/GenBank/DDBJ whole genome shotgun (WGS) entry which is preliminary data.</text>
</comment>
<feature type="transmembrane region" description="Helical" evidence="1">
    <location>
        <begin position="153"/>
        <end position="173"/>
    </location>
</feature>
<organism evidence="2 3">
    <name type="scientific">Paenibacillus brevis</name>
    <dbReference type="NCBI Taxonomy" id="2841508"/>
    <lineage>
        <taxon>Bacteria</taxon>
        <taxon>Bacillati</taxon>
        <taxon>Bacillota</taxon>
        <taxon>Bacilli</taxon>
        <taxon>Bacillales</taxon>
        <taxon>Paenibacillaceae</taxon>
        <taxon>Paenibacillus</taxon>
    </lineage>
</organism>
<keyword evidence="1" id="KW-0812">Transmembrane</keyword>
<protein>
    <submittedName>
        <fullName evidence="2">ABC transporter permease</fullName>
    </submittedName>
</protein>
<feature type="transmembrane region" description="Helical" evidence="1">
    <location>
        <begin position="227"/>
        <end position="249"/>
    </location>
</feature>
<keyword evidence="1" id="KW-0472">Membrane</keyword>
<evidence type="ECO:0000313" key="3">
    <source>
        <dbReference type="Proteomes" id="UP000743001"/>
    </source>
</evidence>
<dbReference type="Proteomes" id="UP000743001">
    <property type="component" value="Unassembled WGS sequence"/>
</dbReference>
<feature type="transmembrane region" description="Helical" evidence="1">
    <location>
        <begin position="21"/>
        <end position="39"/>
    </location>
</feature>
<keyword evidence="3" id="KW-1185">Reference proteome</keyword>
<feature type="transmembrane region" description="Helical" evidence="1">
    <location>
        <begin position="180"/>
        <end position="202"/>
    </location>
</feature>
<evidence type="ECO:0000256" key="1">
    <source>
        <dbReference type="SAM" id="Phobius"/>
    </source>
</evidence>
<feature type="transmembrane region" description="Helical" evidence="1">
    <location>
        <begin position="117"/>
        <end position="141"/>
    </location>
</feature>
<evidence type="ECO:0000313" key="2">
    <source>
        <dbReference type="EMBL" id="MBU5671594.1"/>
    </source>
</evidence>
<dbReference type="Pfam" id="PF12679">
    <property type="entry name" value="ABC2_membrane_2"/>
    <property type="match status" value="1"/>
</dbReference>
<dbReference type="EMBL" id="JAHLQJ010000005">
    <property type="protein sequence ID" value="MBU5671594.1"/>
    <property type="molecule type" value="Genomic_DNA"/>
</dbReference>
<gene>
    <name evidence="2" type="ORF">KQJ23_07080</name>
</gene>
<dbReference type="RefSeq" id="WP_216478163.1">
    <property type="nucleotide sequence ID" value="NZ_JAHLQJ010000005.1"/>
</dbReference>
<feature type="transmembrane region" description="Helical" evidence="1">
    <location>
        <begin position="77"/>
        <end position="96"/>
    </location>
</feature>
<reference evidence="2 3" key="1">
    <citation type="submission" date="2021-06" db="EMBL/GenBank/DDBJ databases">
        <authorList>
            <person name="Sun Q."/>
            <person name="Li D."/>
        </authorList>
    </citation>
    <scope>NUCLEOTIDE SEQUENCE [LARGE SCALE GENOMIC DNA]</scope>
    <source>
        <strain evidence="2 3">MSJ-6</strain>
    </source>
</reference>
<accession>A0ABS6FN59</accession>
<keyword evidence="1" id="KW-1133">Transmembrane helix</keyword>
<sequence length="254" mass="27901">MSGYYAFLKKELLESIRTYKLLILIAVFFIFGMLSPLTAKLMPDLLSSFLPEGITLTVAEPTALDAWMQFFKNTSQMGLILTVILFSGILGTELTRGTLINMLTKGLSRHAVILSKLTAMILLWTVSYMTAFVVTWGYTAYLFPNDVPPHLELSVFCLWLFGTFLMTLFLFAATLVKSSYGALILTGAVSALLAMVNIAPLAQKYNPLILALNNTALLTNAIQPSEMYSALTVASICFPLLIAGAAVTFKKRLL</sequence>